<keyword evidence="2" id="KW-0472">Membrane</keyword>
<accession>A0A200RBV4</accession>
<keyword evidence="2" id="KW-1133">Transmembrane helix</keyword>
<keyword evidence="1" id="KW-0175">Coiled coil</keyword>
<evidence type="ECO:0000256" key="2">
    <source>
        <dbReference type="SAM" id="Phobius"/>
    </source>
</evidence>
<reference evidence="3 4" key="1">
    <citation type="journal article" date="2017" name="Mol. Plant">
        <title>The Genome of Medicinal Plant Macleaya cordata Provides New Insights into Benzylisoquinoline Alkaloids Metabolism.</title>
        <authorList>
            <person name="Liu X."/>
            <person name="Liu Y."/>
            <person name="Huang P."/>
            <person name="Ma Y."/>
            <person name="Qing Z."/>
            <person name="Tang Q."/>
            <person name="Cao H."/>
            <person name="Cheng P."/>
            <person name="Zheng Y."/>
            <person name="Yuan Z."/>
            <person name="Zhou Y."/>
            <person name="Liu J."/>
            <person name="Tang Z."/>
            <person name="Zhuo Y."/>
            <person name="Zhang Y."/>
            <person name="Yu L."/>
            <person name="Huang J."/>
            <person name="Yang P."/>
            <person name="Peng Q."/>
            <person name="Zhang J."/>
            <person name="Jiang W."/>
            <person name="Zhang Z."/>
            <person name="Lin K."/>
            <person name="Ro D.K."/>
            <person name="Chen X."/>
            <person name="Xiong X."/>
            <person name="Shang Y."/>
            <person name="Huang S."/>
            <person name="Zeng J."/>
        </authorList>
    </citation>
    <scope>NUCLEOTIDE SEQUENCE [LARGE SCALE GENOMIC DNA]</scope>
    <source>
        <strain evidence="4">cv. BLH2017</strain>
        <tissue evidence="3">Root</tissue>
    </source>
</reference>
<dbReference type="EMBL" id="MVGT01000144">
    <property type="protein sequence ID" value="OVA20197.1"/>
    <property type="molecule type" value="Genomic_DNA"/>
</dbReference>
<sequence>MTNLQLSINLSALNSLYDDLIGKKKSCFTLKFLQPISYFSPSRREISFSHKNGFKLRALEERRFFLGVSREKGQNLMRLERRIKRKEKRVFVVKANGGIGFNGGGIGGGGGGGGGDNSNTARLLGNIAFAIGLTYLSMTGQLGWILDAIVSIWLLAVLLPIAGLGAFIWWAGRDIVQSSCPNCGNDFQIFKSSLKDGLQLCPYCSQPFSVEGNEFVRESTTFSSNQSTTFGQAFNGFSPSPKKGKASSVSVVDIEAEVKDVD</sequence>
<evidence type="ECO:0000313" key="3">
    <source>
        <dbReference type="EMBL" id="OVA20197.1"/>
    </source>
</evidence>
<evidence type="ECO:0000313" key="4">
    <source>
        <dbReference type="Proteomes" id="UP000195402"/>
    </source>
</evidence>
<dbReference type="OrthoDB" id="1935723at2759"/>
<dbReference type="InParanoid" id="A0A200RBV4"/>
<comment type="caution">
    <text evidence="3">The sequence shown here is derived from an EMBL/GenBank/DDBJ whole genome shotgun (WGS) entry which is preliminary data.</text>
</comment>
<dbReference type="Proteomes" id="UP000195402">
    <property type="component" value="Unassembled WGS sequence"/>
</dbReference>
<dbReference type="AlphaFoldDB" id="A0A200RBV4"/>
<dbReference type="OMA" id="NIELCAY"/>
<organism evidence="3 4">
    <name type="scientific">Macleaya cordata</name>
    <name type="common">Five-seeded plume-poppy</name>
    <name type="synonym">Bocconia cordata</name>
    <dbReference type="NCBI Taxonomy" id="56857"/>
    <lineage>
        <taxon>Eukaryota</taxon>
        <taxon>Viridiplantae</taxon>
        <taxon>Streptophyta</taxon>
        <taxon>Embryophyta</taxon>
        <taxon>Tracheophyta</taxon>
        <taxon>Spermatophyta</taxon>
        <taxon>Magnoliopsida</taxon>
        <taxon>Ranunculales</taxon>
        <taxon>Papaveraceae</taxon>
        <taxon>Papaveroideae</taxon>
        <taxon>Macleaya</taxon>
    </lineage>
</organism>
<dbReference type="PANTHER" id="PTHR36785">
    <property type="entry name" value="OS05G0502500 PROTEIN"/>
    <property type="match status" value="1"/>
</dbReference>
<dbReference type="FunCoup" id="A0A200RBV4">
    <property type="interactions" value="1029"/>
</dbReference>
<evidence type="ECO:0000256" key="1">
    <source>
        <dbReference type="SAM" id="Coils"/>
    </source>
</evidence>
<gene>
    <name evidence="3" type="ORF">BVC80_155g7</name>
</gene>
<name>A0A200RBV4_MACCD</name>
<feature type="transmembrane region" description="Helical" evidence="2">
    <location>
        <begin position="123"/>
        <end position="146"/>
    </location>
</feature>
<keyword evidence="2" id="KW-0812">Transmembrane</keyword>
<dbReference type="STRING" id="56857.A0A200RBV4"/>
<dbReference type="PANTHER" id="PTHR36785:SF1">
    <property type="entry name" value="OS05G0502500 PROTEIN"/>
    <property type="match status" value="1"/>
</dbReference>
<keyword evidence="4" id="KW-1185">Reference proteome</keyword>
<proteinExistence type="predicted"/>
<protein>
    <submittedName>
        <fullName evidence="3">Uncharacterized protein</fullName>
    </submittedName>
</protein>
<feature type="transmembrane region" description="Helical" evidence="2">
    <location>
        <begin position="152"/>
        <end position="171"/>
    </location>
</feature>
<feature type="coiled-coil region" evidence="1">
    <location>
        <begin position="69"/>
        <end position="96"/>
    </location>
</feature>